<reference evidence="1" key="1">
    <citation type="submission" date="2019-11" db="UniProtKB">
        <authorList>
            <consortium name="WormBaseParasite"/>
        </authorList>
    </citation>
    <scope>IDENTIFICATION</scope>
</reference>
<name>A0A5K3F9D8_MESCO</name>
<dbReference type="AlphaFoldDB" id="A0A5K3F9D8"/>
<evidence type="ECO:0000313" key="1">
    <source>
        <dbReference type="WBParaSite" id="MCU_006368-RA"/>
    </source>
</evidence>
<proteinExistence type="predicted"/>
<organism evidence="1">
    <name type="scientific">Mesocestoides corti</name>
    <name type="common">Flatworm</name>
    <dbReference type="NCBI Taxonomy" id="53468"/>
    <lineage>
        <taxon>Eukaryota</taxon>
        <taxon>Metazoa</taxon>
        <taxon>Spiralia</taxon>
        <taxon>Lophotrochozoa</taxon>
        <taxon>Platyhelminthes</taxon>
        <taxon>Cestoda</taxon>
        <taxon>Eucestoda</taxon>
        <taxon>Cyclophyllidea</taxon>
        <taxon>Mesocestoididae</taxon>
        <taxon>Mesocestoides</taxon>
    </lineage>
</organism>
<accession>A0A5K3F9D8</accession>
<dbReference type="WBParaSite" id="MCU_006368-RA">
    <property type="protein sequence ID" value="MCU_006368-RA"/>
    <property type="gene ID" value="MCU_006368"/>
</dbReference>
<sequence>MSGAVNPSSPRWPRRSLYTAPHSCLPLVGCMSSSHAIGSQRDRGLAEASVVQYLCAPIRRHK</sequence>
<protein>
    <submittedName>
        <fullName evidence="1">Uncharacterized protein</fullName>
    </submittedName>
</protein>